<protein>
    <submittedName>
        <fullName evidence="2">Pyridoxamine 5'-phosphate oxidase</fullName>
    </submittedName>
</protein>
<dbReference type="PANTHER" id="PTHR34818">
    <property type="entry name" value="PROTEIN BLI-3"/>
    <property type="match status" value="1"/>
</dbReference>
<proteinExistence type="predicted"/>
<dbReference type="KEGG" id="lpy:FIV34_15225"/>
<dbReference type="SUPFAM" id="SSF50475">
    <property type="entry name" value="FMN-binding split barrel"/>
    <property type="match status" value="1"/>
</dbReference>
<dbReference type="Proteomes" id="UP000316093">
    <property type="component" value="Chromosome"/>
</dbReference>
<dbReference type="EMBL" id="CP041046">
    <property type="protein sequence ID" value="QDE40459.1"/>
    <property type="molecule type" value="Genomic_DNA"/>
</dbReference>
<gene>
    <name evidence="2" type="ORF">FIV34_15225</name>
</gene>
<dbReference type="OrthoDB" id="1432662at2"/>
<dbReference type="AlphaFoldDB" id="A0A4Y5Z7F5"/>
<dbReference type="InterPro" id="IPR038725">
    <property type="entry name" value="YdaG_split_barrel_FMN-bd"/>
</dbReference>
<dbReference type="InterPro" id="IPR052917">
    <property type="entry name" value="Stress-Dev_Protein"/>
</dbReference>
<evidence type="ECO:0000313" key="2">
    <source>
        <dbReference type="EMBL" id="QDE40459.1"/>
    </source>
</evidence>
<sequence length="144" mass="16009">MTDRTLQDLAKAMADIDFAMLQTHTARGEIAGRPMSNNGDVDYDGDSWFFGDDKAHFVAEIEANPAVALSFTGAKSLFGKPPLFVAVEGRGELIRDKALMQAHWHKALDRWFEQGVDTPGIVMLKVQATRITWWDGMEEGEIVP</sequence>
<dbReference type="RefSeq" id="WP_139984204.1">
    <property type="nucleotide sequence ID" value="NZ_CP041046.1"/>
</dbReference>
<reference evidence="2 3" key="1">
    <citation type="submission" date="2019-06" db="EMBL/GenBank/DDBJ databases">
        <title>A complete genome sequence for Luteibacter pinisoli MAH-14.</title>
        <authorList>
            <person name="Baltrus D.A."/>
        </authorList>
    </citation>
    <scope>NUCLEOTIDE SEQUENCE [LARGE SCALE GENOMIC DNA]</scope>
    <source>
        <strain evidence="2 3">MAH-14</strain>
    </source>
</reference>
<name>A0A4Y5Z7F5_9GAMM</name>
<feature type="domain" description="General stress protein FMN-binding split barrel" evidence="1">
    <location>
        <begin position="6"/>
        <end position="137"/>
    </location>
</feature>
<evidence type="ECO:0000313" key="3">
    <source>
        <dbReference type="Proteomes" id="UP000316093"/>
    </source>
</evidence>
<dbReference type="PANTHER" id="PTHR34818:SF1">
    <property type="entry name" value="PROTEIN BLI-3"/>
    <property type="match status" value="1"/>
</dbReference>
<accession>A0A4Y5Z7F5</accession>
<organism evidence="2 3">
    <name type="scientific">Luteibacter pinisoli</name>
    <dbReference type="NCBI Taxonomy" id="2589080"/>
    <lineage>
        <taxon>Bacteria</taxon>
        <taxon>Pseudomonadati</taxon>
        <taxon>Pseudomonadota</taxon>
        <taxon>Gammaproteobacteria</taxon>
        <taxon>Lysobacterales</taxon>
        <taxon>Rhodanobacteraceae</taxon>
        <taxon>Luteibacter</taxon>
    </lineage>
</organism>
<dbReference type="InterPro" id="IPR012349">
    <property type="entry name" value="Split_barrel_FMN-bd"/>
</dbReference>
<evidence type="ECO:0000259" key="1">
    <source>
        <dbReference type="Pfam" id="PF16242"/>
    </source>
</evidence>
<dbReference type="Gene3D" id="2.30.110.10">
    <property type="entry name" value="Electron Transport, Fmn-binding Protein, Chain A"/>
    <property type="match status" value="1"/>
</dbReference>
<keyword evidence="3" id="KW-1185">Reference proteome</keyword>
<dbReference type="Pfam" id="PF16242">
    <property type="entry name" value="Pyrid_ox_like"/>
    <property type="match status" value="1"/>
</dbReference>